<keyword evidence="7" id="KW-1185">Reference proteome</keyword>
<dbReference type="InterPro" id="IPR030184">
    <property type="entry name" value="WAT1-related"/>
</dbReference>
<protein>
    <recommendedName>
        <fullName evidence="8">WAT1-related protein</fullName>
    </recommendedName>
</protein>
<accession>A0A2P6S591</accession>
<comment type="subcellular location">
    <subcellularLocation>
        <location evidence="1">Membrane</location>
        <topology evidence="1">Multi-pass membrane protein</topology>
    </subcellularLocation>
</comment>
<feature type="transmembrane region" description="Helical" evidence="5">
    <location>
        <begin position="64"/>
        <end position="83"/>
    </location>
</feature>
<reference evidence="6 7" key="1">
    <citation type="journal article" date="2018" name="Nat. Genet.">
        <title>The Rosa genome provides new insights in the design of modern roses.</title>
        <authorList>
            <person name="Bendahmane M."/>
        </authorList>
    </citation>
    <scope>NUCLEOTIDE SEQUENCE [LARGE SCALE GENOMIC DNA]</scope>
    <source>
        <strain evidence="7">cv. Old Blush</strain>
    </source>
</reference>
<keyword evidence="4 5" id="KW-0472">Membrane</keyword>
<dbReference type="STRING" id="74649.A0A2P6S591"/>
<dbReference type="AlphaFoldDB" id="A0A2P6S591"/>
<dbReference type="PANTHER" id="PTHR31218">
    <property type="entry name" value="WAT1-RELATED PROTEIN"/>
    <property type="match status" value="1"/>
</dbReference>
<dbReference type="EMBL" id="PDCK01000040">
    <property type="protein sequence ID" value="PRQ53832.1"/>
    <property type="molecule type" value="Genomic_DNA"/>
</dbReference>
<dbReference type="Gramene" id="PRQ53832">
    <property type="protein sequence ID" value="PRQ53832"/>
    <property type="gene ID" value="RchiOBHm_Chr2g0170831"/>
</dbReference>
<evidence type="ECO:0000256" key="1">
    <source>
        <dbReference type="ARBA" id="ARBA00004141"/>
    </source>
</evidence>
<dbReference type="InterPro" id="IPR037185">
    <property type="entry name" value="EmrE-like"/>
</dbReference>
<evidence type="ECO:0000313" key="6">
    <source>
        <dbReference type="EMBL" id="PRQ53832.1"/>
    </source>
</evidence>
<comment type="caution">
    <text evidence="6">The sequence shown here is derived from an EMBL/GenBank/DDBJ whole genome shotgun (WGS) entry which is preliminary data.</text>
</comment>
<dbReference type="GO" id="GO:0016020">
    <property type="term" value="C:membrane"/>
    <property type="evidence" value="ECO:0007669"/>
    <property type="project" value="InterPro"/>
</dbReference>
<proteinExistence type="predicted"/>
<keyword evidence="2 5" id="KW-0812">Transmembrane</keyword>
<feature type="transmembrane region" description="Helical" evidence="5">
    <location>
        <begin position="13"/>
        <end position="31"/>
    </location>
</feature>
<dbReference type="GO" id="GO:0022857">
    <property type="term" value="F:transmembrane transporter activity"/>
    <property type="evidence" value="ECO:0007669"/>
    <property type="project" value="InterPro"/>
</dbReference>
<name>A0A2P6S591_ROSCH</name>
<feature type="transmembrane region" description="Helical" evidence="5">
    <location>
        <begin position="38"/>
        <end position="58"/>
    </location>
</feature>
<gene>
    <name evidence="6" type="ORF">RchiOBHm_Chr2g0170831</name>
</gene>
<evidence type="ECO:0000313" key="7">
    <source>
        <dbReference type="Proteomes" id="UP000238479"/>
    </source>
</evidence>
<evidence type="ECO:0000256" key="2">
    <source>
        <dbReference type="ARBA" id="ARBA00022692"/>
    </source>
</evidence>
<organism evidence="6 7">
    <name type="scientific">Rosa chinensis</name>
    <name type="common">China rose</name>
    <dbReference type="NCBI Taxonomy" id="74649"/>
    <lineage>
        <taxon>Eukaryota</taxon>
        <taxon>Viridiplantae</taxon>
        <taxon>Streptophyta</taxon>
        <taxon>Embryophyta</taxon>
        <taxon>Tracheophyta</taxon>
        <taxon>Spermatophyta</taxon>
        <taxon>Magnoliopsida</taxon>
        <taxon>eudicotyledons</taxon>
        <taxon>Gunneridae</taxon>
        <taxon>Pentapetalae</taxon>
        <taxon>rosids</taxon>
        <taxon>fabids</taxon>
        <taxon>Rosales</taxon>
        <taxon>Rosaceae</taxon>
        <taxon>Rosoideae</taxon>
        <taxon>Rosoideae incertae sedis</taxon>
        <taxon>Rosa</taxon>
    </lineage>
</organism>
<evidence type="ECO:0008006" key="8">
    <source>
        <dbReference type="Google" id="ProtNLM"/>
    </source>
</evidence>
<keyword evidence="3 5" id="KW-1133">Transmembrane helix</keyword>
<sequence length="119" mass="13329">MCNELYMENKYRLRLLIFGSVLRIGIHIWCLHQKGPIFVAMFRPLGIAIAAVMVVIFLGDSLHLGSVIGSIIIAIGFYAVMWAQIKEKSTTLMESDVQSLASSTQKTPLLQCRTTREDV</sequence>
<dbReference type="Proteomes" id="UP000238479">
    <property type="component" value="Chromosome 2"/>
</dbReference>
<evidence type="ECO:0000256" key="5">
    <source>
        <dbReference type="SAM" id="Phobius"/>
    </source>
</evidence>
<evidence type="ECO:0000256" key="3">
    <source>
        <dbReference type="ARBA" id="ARBA00022989"/>
    </source>
</evidence>
<dbReference type="SUPFAM" id="SSF103481">
    <property type="entry name" value="Multidrug resistance efflux transporter EmrE"/>
    <property type="match status" value="1"/>
</dbReference>
<evidence type="ECO:0000256" key="4">
    <source>
        <dbReference type="ARBA" id="ARBA00023136"/>
    </source>
</evidence>
<dbReference type="OMA" id="RIGIHIW"/>